<dbReference type="AlphaFoldDB" id="C1GMI3"/>
<dbReference type="InParanoid" id="C1GMI3"/>
<protein>
    <recommendedName>
        <fullName evidence="1">BTB domain-containing protein</fullName>
    </recommendedName>
</protein>
<sequence>MTTIAITTLCRFIAMKTIKIMILSRIPQRLLSSLSVRHQQRVFHSKLSKECLFFPSSSVSSKTLLPHPSHFCPIQAITALISSLSRGICVTRNRRFTSPASPQVLPRVIRSQRPRRTPVKALSGSLKTPSSEWLKLMRSHQTVEQTSGGILKSCPFDVISAGAADMDADPFISSSATPTRSSDHVGGLDETAVPATSTVTTLAPDVISFGHFGGYAPDIEIWAFGAIYLLHRFIIGRSPYFYAMFAAGWAETWGRAITIFPTEMDGNITKMGFDVALGYLYGRSVCYMARLDPVGVFATCQWLGLPEPINWAGQYMIRHLDDSTIPYALSIFTRSYYGVDGSLVLESAKTMLRLRGTETDVMLWTQIPAEMVREIVGGDDFYVKSELKRWEYAVAILDHSLEVTAAKLRIPFLDDSRTAPDHVKRELDGILSDHPMEADTSNDSNADSQFSEDIHNQWFSLYMHPDVLPIRQLIIEDIGYMHIPFANFRRIQSDCDIFGVHTIQPAVLTSSILQALKLGHLVDRAEGVRLKMNSGEVVFLSELPAVQRSHIHRFHLQSGLSLYSQPGGDMITREYPVVSEDNVIAALPVTQKVTGLITEVCKYGWQNGYLSNQIALGWDGYRFPVMAPSPKYSPFPPFRFCASFPNPIQLTDKQRLFSTPFWYAGASWTICLWNSLNDKERKIGIYLRRMYDARPVVPSFDAWSAQLNPPHPDYHDPLTHISGPDNTFANAVHGSHGRLRQKRRPGRNIGTLQTVMTQFPNSLVIARRENDVAYELPYTDYRPTATAYFKLYSNIACLGPLASFQSKPELFRLDKCWGWDVRVEPNIDPLWNLCGNPQSGTQLKICLVIGVV</sequence>
<dbReference type="eggNOG" id="KOG4682">
    <property type="taxonomic scope" value="Eukaryota"/>
</dbReference>
<dbReference type="HOGENOM" id="CLU_328162_0_0_1"/>
<dbReference type="InterPro" id="IPR000210">
    <property type="entry name" value="BTB/POZ_dom"/>
</dbReference>
<dbReference type="OMA" id="CWLEMQD"/>
<dbReference type="Gene3D" id="3.30.710.10">
    <property type="entry name" value="Potassium Channel Kv1.1, Chain A"/>
    <property type="match status" value="1"/>
</dbReference>
<keyword evidence="3" id="KW-1185">Reference proteome</keyword>
<dbReference type="PANTHER" id="PTHR47369:SF1">
    <property type="entry name" value="BTB_POZ DOMAIN-CONTAINING PROTEIN"/>
    <property type="match status" value="1"/>
</dbReference>
<dbReference type="PANTHER" id="PTHR47369">
    <property type="entry name" value="BTB/POZ DOMAIN-CONTAINING PROTEIN"/>
    <property type="match status" value="1"/>
</dbReference>
<proteinExistence type="predicted"/>
<evidence type="ECO:0000259" key="1">
    <source>
        <dbReference type="PROSITE" id="PS50097"/>
    </source>
</evidence>
<dbReference type="OrthoDB" id="6359943at2759"/>
<dbReference type="InterPro" id="IPR011333">
    <property type="entry name" value="SKP1/BTB/POZ_sf"/>
</dbReference>
<accession>C1GMI3</accession>
<dbReference type="EMBL" id="KN275974">
    <property type="protein sequence ID" value="EEH43649.1"/>
    <property type="molecule type" value="Genomic_DNA"/>
</dbReference>
<dbReference type="VEuPathDB" id="FungiDB:PADG_08469"/>
<dbReference type="Proteomes" id="UP000001628">
    <property type="component" value="Unassembled WGS sequence"/>
</dbReference>
<dbReference type="STRING" id="502780.C1GMI3"/>
<dbReference type="KEGG" id="pbn:PADG_08469"/>
<dbReference type="PROSITE" id="PS50097">
    <property type="entry name" value="BTB"/>
    <property type="match status" value="1"/>
</dbReference>
<dbReference type="RefSeq" id="XP_010763815.1">
    <property type="nucleotide sequence ID" value="XM_010765513.1"/>
</dbReference>
<feature type="domain" description="BTB" evidence="1">
    <location>
        <begin position="217"/>
        <end position="289"/>
    </location>
</feature>
<evidence type="ECO:0000313" key="3">
    <source>
        <dbReference type="Proteomes" id="UP000001628"/>
    </source>
</evidence>
<gene>
    <name evidence="2" type="ORF">PADG_08469</name>
</gene>
<dbReference type="SUPFAM" id="SSF54695">
    <property type="entry name" value="POZ domain"/>
    <property type="match status" value="1"/>
</dbReference>
<name>C1GMI3_PARBD</name>
<organism evidence="2 3">
    <name type="scientific">Paracoccidioides brasiliensis (strain Pb18)</name>
    <dbReference type="NCBI Taxonomy" id="502780"/>
    <lineage>
        <taxon>Eukaryota</taxon>
        <taxon>Fungi</taxon>
        <taxon>Dikarya</taxon>
        <taxon>Ascomycota</taxon>
        <taxon>Pezizomycotina</taxon>
        <taxon>Eurotiomycetes</taxon>
        <taxon>Eurotiomycetidae</taxon>
        <taxon>Onygenales</taxon>
        <taxon>Ajellomycetaceae</taxon>
        <taxon>Paracoccidioides</taxon>
    </lineage>
</organism>
<reference evidence="2 3" key="1">
    <citation type="journal article" date="2011" name="PLoS Genet.">
        <title>Comparative genomic analysis of human fungal pathogens causing paracoccidioidomycosis.</title>
        <authorList>
            <person name="Desjardins C.A."/>
            <person name="Champion M.D."/>
            <person name="Holder J.W."/>
            <person name="Muszewska A."/>
            <person name="Goldberg J."/>
            <person name="Bailao A.M."/>
            <person name="Brigido M.M."/>
            <person name="Ferreira M.E."/>
            <person name="Garcia A.M."/>
            <person name="Grynberg M."/>
            <person name="Gujja S."/>
            <person name="Heiman D.I."/>
            <person name="Henn M.R."/>
            <person name="Kodira C.D."/>
            <person name="Leon-Narvaez H."/>
            <person name="Longo L.V."/>
            <person name="Ma L.J."/>
            <person name="Malavazi I."/>
            <person name="Matsuo A.L."/>
            <person name="Morais F.V."/>
            <person name="Pereira M."/>
            <person name="Rodriguez-Brito S."/>
            <person name="Sakthikumar S."/>
            <person name="Salem-Izacc S.M."/>
            <person name="Sykes S.M."/>
            <person name="Teixeira M.M."/>
            <person name="Vallejo M.C."/>
            <person name="Walter M.E."/>
            <person name="Yandava C."/>
            <person name="Young S."/>
            <person name="Zeng Q."/>
            <person name="Zucker J."/>
            <person name="Felipe M.S."/>
            <person name="Goldman G.H."/>
            <person name="Haas B.J."/>
            <person name="McEwen J.G."/>
            <person name="Nino-Vega G."/>
            <person name="Puccia R."/>
            <person name="San-Blas G."/>
            <person name="Soares C.M."/>
            <person name="Birren B.W."/>
            <person name="Cuomo C.A."/>
        </authorList>
    </citation>
    <scope>NUCLEOTIDE SEQUENCE [LARGE SCALE GENOMIC DNA]</scope>
    <source>
        <strain evidence="2 3">Pb18</strain>
    </source>
</reference>
<evidence type="ECO:0000313" key="2">
    <source>
        <dbReference type="EMBL" id="EEH43649.1"/>
    </source>
</evidence>
<dbReference type="GeneID" id="22586752"/>